<feature type="binding site" evidence="8">
    <location>
        <position position="9"/>
    </location>
    <ligand>
        <name>a divalent metal cation</name>
        <dbReference type="ChEBI" id="CHEBI:60240"/>
    </ligand>
</feature>
<gene>
    <name evidence="8 11" type="primary">ispF</name>
    <name evidence="11" type="ORF">DSOUD_0190</name>
</gene>
<feature type="binding site" evidence="8">
    <location>
        <begin position="133"/>
        <end position="136"/>
    </location>
    <ligand>
        <name>4-CDP-2-C-methyl-D-erythritol 2-phosphate</name>
        <dbReference type="ChEBI" id="CHEBI:57919"/>
    </ligand>
</feature>
<dbReference type="PANTHER" id="PTHR43181:SF1">
    <property type="entry name" value="2-C-METHYL-D-ERYTHRITOL 2,4-CYCLODIPHOSPHATE SYNTHASE, CHLOROPLASTIC"/>
    <property type="match status" value="1"/>
</dbReference>
<comment type="subunit">
    <text evidence="8">Homotrimer.</text>
</comment>
<comment type="cofactor">
    <cofactor evidence="8">
        <name>a divalent metal cation</name>
        <dbReference type="ChEBI" id="CHEBI:60240"/>
    </cofactor>
    <text evidence="8">Binds 1 divalent metal cation per subunit.</text>
</comment>
<evidence type="ECO:0000256" key="4">
    <source>
        <dbReference type="ARBA" id="ARBA00012579"/>
    </source>
</evidence>
<sequence length="166" mass="17775">MMRIGHGYDVHRLVEGRKLILGGVEIPHPFGLLGHSDADVLLHAICDALLGALAAGDIGRHFPDSDPAYGGVSSLKLLREVISLTAARGYGVQNLDATVVAQSPRLAPFIRDMVENIATACQVDVERVNVKATTTEELGFEGRREGISAHAVVLLRKNGANQEFEA</sequence>
<dbReference type="KEGG" id="des:DSOUD_0190"/>
<dbReference type="PATRIC" id="fig|1603606.3.peg.211"/>
<evidence type="ECO:0000259" key="10">
    <source>
        <dbReference type="Pfam" id="PF02542"/>
    </source>
</evidence>
<dbReference type="GO" id="GO:0016114">
    <property type="term" value="P:terpenoid biosynthetic process"/>
    <property type="evidence" value="ECO:0007669"/>
    <property type="project" value="InterPro"/>
</dbReference>
<feature type="binding site" evidence="8">
    <location>
        <position position="140"/>
    </location>
    <ligand>
        <name>4-CDP-2-C-methyl-D-erythritol 2-phosphate</name>
        <dbReference type="ChEBI" id="CHEBI:57919"/>
    </ligand>
</feature>
<name>A0A0M4CXM6_9BACT</name>
<accession>A0A0M4CXM6</accession>
<feature type="binding site" evidence="8">
    <location>
        <begin position="35"/>
        <end position="36"/>
    </location>
    <ligand>
        <name>4-CDP-2-C-methyl-D-erythritol 2-phosphate</name>
        <dbReference type="ChEBI" id="CHEBI:57919"/>
    </ligand>
</feature>
<evidence type="ECO:0000313" key="11">
    <source>
        <dbReference type="EMBL" id="ALC14990.1"/>
    </source>
</evidence>
<keyword evidence="6 8" id="KW-0414">Isoprene biosynthesis</keyword>
<feature type="binding site" evidence="8">
    <location>
        <begin position="57"/>
        <end position="59"/>
    </location>
    <ligand>
        <name>4-CDP-2-C-methyl-D-erythritol 2-phosphate</name>
        <dbReference type="ChEBI" id="CHEBI:57919"/>
    </ligand>
</feature>
<feature type="site" description="Transition state stabilizer" evidence="8">
    <location>
        <position position="35"/>
    </location>
</feature>
<feature type="binding site" evidence="8">
    <location>
        <position position="11"/>
    </location>
    <ligand>
        <name>a divalent metal cation</name>
        <dbReference type="ChEBI" id="CHEBI:60240"/>
    </ligand>
</feature>
<organism evidence="11 12">
    <name type="scientific">Desulfuromonas soudanensis</name>
    <dbReference type="NCBI Taxonomy" id="1603606"/>
    <lineage>
        <taxon>Bacteria</taxon>
        <taxon>Pseudomonadati</taxon>
        <taxon>Thermodesulfobacteriota</taxon>
        <taxon>Desulfuromonadia</taxon>
        <taxon>Desulfuromonadales</taxon>
        <taxon>Desulfuromonadaceae</taxon>
        <taxon>Desulfuromonas</taxon>
    </lineage>
</organism>
<dbReference type="InterPro" id="IPR003526">
    <property type="entry name" value="MECDP_synthase"/>
</dbReference>
<comment type="similarity">
    <text evidence="3 8 9">Belongs to the IspF family.</text>
</comment>
<comment type="function">
    <text evidence="8">Involved in the biosynthesis of isopentenyl diphosphate (IPP) and dimethylallyl diphosphate (DMAPP), two major building blocks of isoprenoid compounds. Catalyzes the conversion of 4-diphosphocytidyl-2-C-methyl-D-erythritol 2-phosphate (CDP-ME2P) to 2-C-methyl-D-erythritol 2,4-cyclodiphosphate (ME-CPP) with a corresponding release of cytidine 5-monophosphate (CMP).</text>
</comment>
<dbReference type="FunFam" id="3.30.1330.50:FF:000001">
    <property type="entry name" value="2-C-methyl-D-erythritol 2,4-cyclodiphosphate synthase"/>
    <property type="match status" value="1"/>
</dbReference>
<comment type="pathway">
    <text evidence="2 8">Isoprenoid biosynthesis; isopentenyl diphosphate biosynthesis via DXP pathway; isopentenyl diphosphate from 1-deoxy-D-xylulose 5-phosphate: step 4/6.</text>
</comment>
<evidence type="ECO:0000256" key="2">
    <source>
        <dbReference type="ARBA" id="ARBA00004709"/>
    </source>
</evidence>
<dbReference type="EMBL" id="CP010802">
    <property type="protein sequence ID" value="ALC14990.1"/>
    <property type="molecule type" value="Genomic_DNA"/>
</dbReference>
<evidence type="ECO:0000256" key="8">
    <source>
        <dbReference type="HAMAP-Rule" id="MF_00107"/>
    </source>
</evidence>
<dbReference type="InterPro" id="IPR020555">
    <property type="entry name" value="MECDP_synthase_CS"/>
</dbReference>
<dbReference type="GO" id="GO:0008685">
    <property type="term" value="F:2-C-methyl-D-erythritol 2,4-cyclodiphosphate synthase activity"/>
    <property type="evidence" value="ECO:0007669"/>
    <property type="project" value="UniProtKB-UniRule"/>
</dbReference>
<keyword evidence="7 8" id="KW-0456">Lyase</keyword>
<protein>
    <recommendedName>
        <fullName evidence="4 8">2-C-methyl-D-erythritol 2,4-cyclodiphosphate synthase</fullName>
        <shortName evidence="8">MECDP-synthase</shortName>
        <shortName evidence="8">MECPP-synthase</shortName>
        <shortName evidence="8">MECPS</shortName>
        <ecNumber evidence="4 8">4.6.1.12</ecNumber>
    </recommendedName>
</protein>
<comment type="caution">
    <text evidence="8">Lacks conserved residue(s) required for the propagation of feature annotation.</text>
</comment>
<feature type="binding site" evidence="8">
    <location>
        <position position="143"/>
    </location>
    <ligand>
        <name>4-CDP-2-C-methyl-D-erythritol 2-phosphate</name>
        <dbReference type="ChEBI" id="CHEBI:57919"/>
    </ligand>
</feature>
<dbReference type="CDD" id="cd00554">
    <property type="entry name" value="MECDP_synthase"/>
    <property type="match status" value="1"/>
</dbReference>
<evidence type="ECO:0000256" key="7">
    <source>
        <dbReference type="ARBA" id="ARBA00023239"/>
    </source>
</evidence>
<dbReference type="InterPro" id="IPR036571">
    <property type="entry name" value="MECDP_synthase_sf"/>
</dbReference>
<dbReference type="UniPathway" id="UPA00056">
    <property type="reaction ID" value="UER00095"/>
</dbReference>
<feature type="binding site" evidence="8">
    <location>
        <begin position="62"/>
        <end position="66"/>
    </location>
    <ligand>
        <name>4-CDP-2-C-methyl-D-erythritol 2-phosphate</name>
        <dbReference type="ChEBI" id="CHEBI:57919"/>
    </ligand>
</feature>
<dbReference type="GO" id="GO:0046872">
    <property type="term" value="F:metal ion binding"/>
    <property type="evidence" value="ECO:0007669"/>
    <property type="project" value="UniProtKB-KW"/>
</dbReference>
<comment type="catalytic activity">
    <reaction evidence="1 8 9">
        <text>4-CDP-2-C-methyl-D-erythritol 2-phosphate = 2-C-methyl-D-erythritol 2,4-cyclic diphosphate + CMP</text>
        <dbReference type="Rhea" id="RHEA:23864"/>
        <dbReference type="ChEBI" id="CHEBI:57919"/>
        <dbReference type="ChEBI" id="CHEBI:58483"/>
        <dbReference type="ChEBI" id="CHEBI:60377"/>
        <dbReference type="EC" id="4.6.1.12"/>
    </reaction>
</comment>
<evidence type="ECO:0000256" key="3">
    <source>
        <dbReference type="ARBA" id="ARBA00008480"/>
    </source>
</evidence>
<keyword evidence="12" id="KW-1185">Reference proteome</keyword>
<dbReference type="OrthoDB" id="9804336at2"/>
<reference evidence="11 12" key="1">
    <citation type="submission" date="2015-07" db="EMBL/GenBank/DDBJ databases">
        <title>Isolation and Genomic Characterization of a Novel Halophilic Metal-Reducing Deltaproteobacterium from the Deep Subsurface.</title>
        <authorList>
            <person name="Badalamenti J.P."/>
            <person name="Summers Z.M."/>
            <person name="Gralnick J.A."/>
            <person name="Bond D.R."/>
        </authorList>
    </citation>
    <scope>NUCLEOTIDE SEQUENCE [LARGE SCALE GENOMIC DNA]</scope>
    <source>
        <strain evidence="11 12">WTL</strain>
    </source>
</reference>
<dbReference type="Gene3D" id="3.30.1330.50">
    <property type="entry name" value="2-C-methyl-D-erythritol 2,4-cyclodiphosphate synthase"/>
    <property type="match status" value="1"/>
</dbReference>
<keyword evidence="5 8" id="KW-0479">Metal-binding</keyword>
<dbReference type="SUPFAM" id="SSF69765">
    <property type="entry name" value="IpsF-like"/>
    <property type="match status" value="1"/>
</dbReference>
<dbReference type="EC" id="4.6.1.12" evidence="4 8"/>
<dbReference type="STRING" id="1603606.DSOUD_0190"/>
<dbReference type="RefSeq" id="WP_082350991.1">
    <property type="nucleotide sequence ID" value="NZ_CP010802.1"/>
</dbReference>
<dbReference type="AlphaFoldDB" id="A0A0M4CXM6"/>
<evidence type="ECO:0000313" key="12">
    <source>
        <dbReference type="Proteomes" id="UP000057158"/>
    </source>
</evidence>
<dbReference type="PROSITE" id="PS01350">
    <property type="entry name" value="ISPF"/>
    <property type="match status" value="1"/>
</dbReference>
<evidence type="ECO:0000256" key="9">
    <source>
        <dbReference type="RuleBase" id="RU004395"/>
    </source>
</evidence>
<evidence type="ECO:0000256" key="1">
    <source>
        <dbReference type="ARBA" id="ARBA00000200"/>
    </source>
</evidence>
<dbReference type="Pfam" id="PF02542">
    <property type="entry name" value="YgbB"/>
    <property type="match status" value="1"/>
</dbReference>
<dbReference type="PANTHER" id="PTHR43181">
    <property type="entry name" value="2-C-METHYL-D-ERYTHRITOL 2,4-CYCLODIPHOSPHATE SYNTHASE, CHLOROPLASTIC"/>
    <property type="match status" value="1"/>
</dbReference>
<evidence type="ECO:0000256" key="5">
    <source>
        <dbReference type="ARBA" id="ARBA00022723"/>
    </source>
</evidence>
<feature type="site" description="Transition state stabilizer" evidence="8">
    <location>
        <position position="134"/>
    </location>
</feature>
<dbReference type="NCBIfam" id="TIGR00151">
    <property type="entry name" value="ispF"/>
    <property type="match status" value="1"/>
</dbReference>
<dbReference type="Proteomes" id="UP000057158">
    <property type="component" value="Chromosome"/>
</dbReference>
<dbReference type="GO" id="GO:0019288">
    <property type="term" value="P:isopentenyl diphosphate biosynthetic process, methylerythritol 4-phosphate pathway"/>
    <property type="evidence" value="ECO:0007669"/>
    <property type="project" value="UniProtKB-UniRule"/>
</dbReference>
<feature type="binding site" evidence="8">
    <location>
        <begin position="9"/>
        <end position="11"/>
    </location>
    <ligand>
        <name>4-CDP-2-C-methyl-D-erythritol 2-phosphate</name>
        <dbReference type="ChEBI" id="CHEBI:57919"/>
    </ligand>
</feature>
<dbReference type="HAMAP" id="MF_00107">
    <property type="entry name" value="IspF"/>
    <property type="match status" value="1"/>
</dbReference>
<feature type="binding site" evidence="8">
    <location>
        <position position="43"/>
    </location>
    <ligand>
        <name>a divalent metal cation</name>
        <dbReference type="ChEBI" id="CHEBI:60240"/>
    </ligand>
</feature>
<evidence type="ECO:0000256" key="6">
    <source>
        <dbReference type="ARBA" id="ARBA00023229"/>
    </source>
</evidence>
<proteinExistence type="inferred from homology"/>
<feature type="domain" description="2-C-methyl-D-erythritol 2,4-cyclodiphosphate synthase" evidence="10">
    <location>
        <begin position="2"/>
        <end position="155"/>
    </location>
</feature>